<keyword evidence="3" id="KW-1185">Reference proteome</keyword>
<dbReference type="InterPro" id="IPR046151">
    <property type="entry name" value="DUF6153"/>
</dbReference>
<evidence type="ECO:0000256" key="1">
    <source>
        <dbReference type="SAM" id="Phobius"/>
    </source>
</evidence>
<evidence type="ECO:0000313" key="2">
    <source>
        <dbReference type="EMBL" id="NMH97676.1"/>
    </source>
</evidence>
<keyword evidence="1" id="KW-0472">Membrane</keyword>
<comment type="caution">
    <text evidence="2">The sequence shown here is derived from an EMBL/GenBank/DDBJ whole genome shotgun (WGS) entry which is preliminary data.</text>
</comment>
<keyword evidence="1" id="KW-0812">Transmembrane</keyword>
<dbReference type="Proteomes" id="UP000820669">
    <property type="component" value="Unassembled WGS sequence"/>
</dbReference>
<accession>A0ABX1S800</accession>
<organism evidence="2 3">
    <name type="scientific">Pseudonocardia acidicola</name>
    <dbReference type="NCBI Taxonomy" id="2724939"/>
    <lineage>
        <taxon>Bacteria</taxon>
        <taxon>Bacillati</taxon>
        <taxon>Actinomycetota</taxon>
        <taxon>Actinomycetes</taxon>
        <taxon>Pseudonocardiales</taxon>
        <taxon>Pseudonocardiaceae</taxon>
        <taxon>Pseudonocardia</taxon>
    </lineage>
</organism>
<proteinExistence type="predicted"/>
<name>A0ABX1S800_9PSEU</name>
<feature type="transmembrane region" description="Helical" evidence="1">
    <location>
        <begin position="73"/>
        <end position="97"/>
    </location>
</feature>
<keyword evidence="1" id="KW-1133">Transmembrane helix</keyword>
<reference evidence="2 3" key="1">
    <citation type="submission" date="2020-04" db="EMBL/GenBank/DDBJ databases">
        <authorList>
            <person name="Klaysubun C."/>
            <person name="Duangmal K."/>
            <person name="Lipun K."/>
        </authorList>
    </citation>
    <scope>NUCLEOTIDE SEQUENCE [LARGE SCALE GENOMIC DNA]</scope>
    <source>
        <strain evidence="2 3">K10HN5</strain>
    </source>
</reference>
<evidence type="ECO:0000313" key="3">
    <source>
        <dbReference type="Proteomes" id="UP000820669"/>
    </source>
</evidence>
<sequence length="133" mass="13922">MIFGERSWPMRAAIVLALLAGLVGMHQLPVAGMHDRAATALPAPASPGVATVAHPETSALHRDHSGDGDHGGLLHLCLAVLTALGLLAAAAALLGLVRHPVPALRNRTQVRIRPRGPPPPVPRRLAQLCVLRN</sequence>
<dbReference type="EMBL" id="JAAXLA010000014">
    <property type="protein sequence ID" value="NMH97676.1"/>
    <property type="molecule type" value="Genomic_DNA"/>
</dbReference>
<protein>
    <submittedName>
        <fullName evidence="2">Uncharacterized protein</fullName>
    </submittedName>
</protein>
<dbReference type="RefSeq" id="WP_169381122.1">
    <property type="nucleotide sequence ID" value="NZ_JAAXLA010000014.1"/>
</dbReference>
<dbReference type="Pfam" id="PF19650">
    <property type="entry name" value="DUF6153"/>
    <property type="match status" value="1"/>
</dbReference>
<gene>
    <name evidence="2" type="ORF">HF526_10195</name>
</gene>